<evidence type="ECO:0000313" key="2">
    <source>
        <dbReference type="EMBL" id="CAJ0584470.1"/>
    </source>
</evidence>
<comment type="caution">
    <text evidence="2">The sequence shown here is derived from an EMBL/GenBank/DDBJ whole genome shotgun (WGS) entry which is preliminary data.</text>
</comment>
<keyword evidence="1" id="KW-1133">Transmembrane helix</keyword>
<keyword evidence="1" id="KW-0812">Transmembrane</keyword>
<dbReference type="GO" id="GO:0016020">
    <property type="term" value="C:membrane"/>
    <property type="evidence" value="ECO:0007669"/>
    <property type="project" value="TreeGrafter"/>
</dbReference>
<evidence type="ECO:0008006" key="4">
    <source>
        <dbReference type="Google" id="ProtNLM"/>
    </source>
</evidence>
<dbReference type="EMBL" id="CATQJA010002696">
    <property type="protein sequence ID" value="CAJ0584470.1"/>
    <property type="molecule type" value="Genomic_DNA"/>
</dbReference>
<dbReference type="PANTHER" id="PTHR45757">
    <property type="entry name" value="PROTEIN CBG23364-RELATED"/>
    <property type="match status" value="1"/>
</dbReference>
<feature type="transmembrane region" description="Helical" evidence="1">
    <location>
        <begin position="53"/>
        <end position="81"/>
    </location>
</feature>
<dbReference type="AlphaFoldDB" id="A0AA36DDK7"/>
<sequence length="180" mass="20249">MEKTGWSAALPVLVQFIVKVGPRRPQLRPNPRHLRDDQVAHLQLDRPRRSARFMIVLAFVPKGHPTLGMVLITLTTSMFGFNGGGFNKCAALVSRQYSHFVLANIQFLWCLAMLICPVLVGLLLHKGSVEEWRTIFILHAVILLVTNGIFCLLATAKPATWTDKSIKSASKRRTPWLRLV</sequence>
<gene>
    <name evidence="2" type="ORF">MSPICULIGERA_LOCUS22523</name>
</gene>
<keyword evidence="3" id="KW-1185">Reference proteome</keyword>
<feature type="non-terminal residue" evidence="2">
    <location>
        <position position="1"/>
    </location>
</feature>
<evidence type="ECO:0000256" key="1">
    <source>
        <dbReference type="SAM" id="Phobius"/>
    </source>
</evidence>
<dbReference type="Proteomes" id="UP001177023">
    <property type="component" value="Unassembled WGS sequence"/>
</dbReference>
<dbReference type="SUPFAM" id="SSF103473">
    <property type="entry name" value="MFS general substrate transporter"/>
    <property type="match status" value="1"/>
</dbReference>
<dbReference type="InterPro" id="IPR036259">
    <property type="entry name" value="MFS_trans_sf"/>
</dbReference>
<protein>
    <recommendedName>
        <fullName evidence="4">Inorganic phosphate cotransporter</fullName>
    </recommendedName>
</protein>
<accession>A0AA36DDK7</accession>
<name>A0AA36DDK7_9BILA</name>
<proteinExistence type="predicted"/>
<dbReference type="Gene3D" id="1.20.1250.20">
    <property type="entry name" value="MFS general substrate transporter like domains"/>
    <property type="match status" value="1"/>
</dbReference>
<dbReference type="PANTHER" id="PTHR45757:SF33">
    <property type="entry name" value="MAJOR FACILITATOR SUPERFAMILY (MFS) PROFILE DOMAIN-CONTAINING PROTEIN"/>
    <property type="match status" value="1"/>
</dbReference>
<organism evidence="2 3">
    <name type="scientific">Mesorhabditis spiculigera</name>
    <dbReference type="NCBI Taxonomy" id="96644"/>
    <lineage>
        <taxon>Eukaryota</taxon>
        <taxon>Metazoa</taxon>
        <taxon>Ecdysozoa</taxon>
        <taxon>Nematoda</taxon>
        <taxon>Chromadorea</taxon>
        <taxon>Rhabditida</taxon>
        <taxon>Rhabditina</taxon>
        <taxon>Rhabditomorpha</taxon>
        <taxon>Rhabditoidea</taxon>
        <taxon>Rhabditidae</taxon>
        <taxon>Mesorhabditinae</taxon>
        <taxon>Mesorhabditis</taxon>
    </lineage>
</organism>
<feature type="transmembrane region" description="Helical" evidence="1">
    <location>
        <begin position="101"/>
        <end position="124"/>
    </location>
</feature>
<keyword evidence="1" id="KW-0472">Membrane</keyword>
<reference evidence="2" key="1">
    <citation type="submission" date="2023-06" db="EMBL/GenBank/DDBJ databases">
        <authorList>
            <person name="Delattre M."/>
        </authorList>
    </citation>
    <scope>NUCLEOTIDE SEQUENCE</scope>
    <source>
        <strain evidence="2">AF72</strain>
    </source>
</reference>
<feature type="transmembrane region" description="Helical" evidence="1">
    <location>
        <begin position="136"/>
        <end position="156"/>
    </location>
</feature>
<evidence type="ECO:0000313" key="3">
    <source>
        <dbReference type="Proteomes" id="UP001177023"/>
    </source>
</evidence>